<dbReference type="AlphaFoldDB" id="A0A5C0SLK1"/>
<organism evidence="1 2">
    <name type="scientific">Thermococcus aciditolerans</name>
    <dbReference type="NCBI Taxonomy" id="2598455"/>
    <lineage>
        <taxon>Archaea</taxon>
        <taxon>Methanobacteriati</taxon>
        <taxon>Methanobacteriota</taxon>
        <taxon>Thermococci</taxon>
        <taxon>Thermococcales</taxon>
        <taxon>Thermococcaceae</taxon>
        <taxon>Thermococcus</taxon>
    </lineage>
</organism>
<dbReference type="RefSeq" id="WP_148882676.1">
    <property type="nucleotide sequence ID" value="NZ_CP041932.1"/>
</dbReference>
<dbReference type="GeneID" id="41609312"/>
<dbReference type="EMBL" id="CP041932">
    <property type="protein sequence ID" value="QEK14657.1"/>
    <property type="molecule type" value="Genomic_DNA"/>
</dbReference>
<name>A0A5C0SLK1_9EURY</name>
<evidence type="ECO:0000313" key="2">
    <source>
        <dbReference type="Proteomes" id="UP000322631"/>
    </source>
</evidence>
<sequence>MKWKGLLAVLLGLLMVGVTAGSAIAASISNDSLVPVTPQNFGDEWELSLNIDYHVEELSSGDLYVTIYYDWSWVNTEIFNGPDDQIVILIPWARWNSQIRDWDGFYGEQKPIVTTAFGKAKIQDISFVPITVDGEDIQVARIVATVNDDVKLEGIWVSMTLKKEYRGMQVKTNLVYLHSWDTGSAVSTAGSIILPFALYSAPAGLNLAASVTWAAADIFLFQKFAGSWKKTKTETLTLYPNGNLPPCWNGICPTSAGGSAGGLD</sequence>
<protein>
    <submittedName>
        <fullName evidence="1">Uncharacterized protein</fullName>
    </submittedName>
</protein>
<reference evidence="1 2" key="1">
    <citation type="submission" date="2019-07" db="EMBL/GenBank/DDBJ databases">
        <title>Complete genome of Thermococcus acidophilus.</title>
        <authorList>
            <person name="Li X."/>
        </authorList>
    </citation>
    <scope>NUCLEOTIDE SEQUENCE [LARGE SCALE GENOMIC DNA]</scope>
    <source>
        <strain evidence="1 2">SY113</strain>
    </source>
</reference>
<keyword evidence="2" id="KW-1185">Reference proteome</keyword>
<dbReference type="KEGG" id="them:FPV09_05615"/>
<accession>A0A5C0SLK1</accession>
<proteinExistence type="predicted"/>
<dbReference type="Proteomes" id="UP000322631">
    <property type="component" value="Chromosome"/>
</dbReference>
<gene>
    <name evidence="1" type="ORF">FPV09_05615</name>
</gene>
<evidence type="ECO:0000313" key="1">
    <source>
        <dbReference type="EMBL" id="QEK14657.1"/>
    </source>
</evidence>